<dbReference type="OMA" id="HIQYEYV"/>
<dbReference type="AlphaFoldDB" id="T1IJV2"/>
<keyword evidence="3" id="KW-0689">Ribosomal protein</keyword>
<organism evidence="8 9">
    <name type="scientific">Strigamia maritima</name>
    <name type="common">European centipede</name>
    <name type="synonym">Geophilus maritimus</name>
    <dbReference type="NCBI Taxonomy" id="126957"/>
    <lineage>
        <taxon>Eukaryota</taxon>
        <taxon>Metazoa</taxon>
        <taxon>Ecdysozoa</taxon>
        <taxon>Arthropoda</taxon>
        <taxon>Myriapoda</taxon>
        <taxon>Chilopoda</taxon>
        <taxon>Pleurostigmophora</taxon>
        <taxon>Geophilomorpha</taxon>
        <taxon>Linotaeniidae</taxon>
        <taxon>Strigamia</taxon>
    </lineage>
</organism>
<protein>
    <recommendedName>
        <fullName evidence="6">Large ribosomal subunit protein mL50</fullName>
    </recommendedName>
    <alternativeName>
        <fullName evidence="7">39S ribosomal protein L50, mitochondrial</fullName>
    </alternativeName>
</protein>
<comment type="subcellular location">
    <subcellularLocation>
        <location evidence="1">Mitochondrion</location>
    </subcellularLocation>
</comment>
<dbReference type="HOGENOM" id="CLU_099202_0_0_1"/>
<evidence type="ECO:0000256" key="7">
    <source>
        <dbReference type="ARBA" id="ARBA00035398"/>
    </source>
</evidence>
<evidence type="ECO:0000256" key="5">
    <source>
        <dbReference type="ARBA" id="ARBA00023274"/>
    </source>
</evidence>
<comment type="similarity">
    <text evidence="2">Belongs to the mitochondrion-specific ribosomal protein mL50 family.</text>
</comment>
<evidence type="ECO:0000256" key="1">
    <source>
        <dbReference type="ARBA" id="ARBA00004173"/>
    </source>
</evidence>
<dbReference type="Proteomes" id="UP000014500">
    <property type="component" value="Unassembled WGS sequence"/>
</dbReference>
<dbReference type="GO" id="GO:0005762">
    <property type="term" value="C:mitochondrial large ribosomal subunit"/>
    <property type="evidence" value="ECO:0007669"/>
    <property type="project" value="TreeGrafter"/>
</dbReference>
<sequence length="245" mass="28376">MNSLLAYSFTKLSTITRSFVSPLVRCYATQVGKPPRHTDKYPPKYRMRIYNRRLRNHIRKEKKQYEKEVEESFLPPQQKIEFNLQSLATRGFLRSTKPYTPPNDVSEKILNIARLTIEHKDDNQLINFALTDPDTRFHFLSSCVTELHHDIPNSQLHEMTSVSAVIDYYQLPVSTVNSYDKMCDTPESLPPNLHMQKEPIRFHPETDTMFGGISAFPEHSVIVSGLKSKKKFKGFDGRPPASKLY</sequence>
<reference evidence="9" key="1">
    <citation type="submission" date="2011-05" db="EMBL/GenBank/DDBJ databases">
        <authorList>
            <person name="Richards S.R."/>
            <person name="Qu J."/>
            <person name="Jiang H."/>
            <person name="Jhangiani S.N."/>
            <person name="Agravi P."/>
            <person name="Goodspeed R."/>
            <person name="Gross S."/>
            <person name="Mandapat C."/>
            <person name="Jackson L."/>
            <person name="Mathew T."/>
            <person name="Pu L."/>
            <person name="Thornton R."/>
            <person name="Saada N."/>
            <person name="Wilczek-Boney K.B."/>
            <person name="Lee S."/>
            <person name="Kovar C."/>
            <person name="Wu Y."/>
            <person name="Scherer S.E."/>
            <person name="Worley K.C."/>
            <person name="Muzny D.M."/>
            <person name="Gibbs R."/>
        </authorList>
    </citation>
    <scope>NUCLEOTIDE SEQUENCE</scope>
    <source>
        <strain evidence="9">Brora</strain>
    </source>
</reference>
<evidence type="ECO:0000256" key="6">
    <source>
        <dbReference type="ARBA" id="ARBA00035183"/>
    </source>
</evidence>
<evidence type="ECO:0000313" key="8">
    <source>
        <dbReference type="EnsemblMetazoa" id="SMAR001179-PA"/>
    </source>
</evidence>
<accession>T1IJV2</accession>
<dbReference type="Pfam" id="PF10501">
    <property type="entry name" value="Ribosomal_L50"/>
    <property type="match status" value="1"/>
</dbReference>
<proteinExistence type="inferred from homology"/>
<evidence type="ECO:0000313" key="9">
    <source>
        <dbReference type="Proteomes" id="UP000014500"/>
    </source>
</evidence>
<dbReference type="EnsemblMetazoa" id="SMAR001179-RA">
    <property type="protein sequence ID" value="SMAR001179-PA"/>
    <property type="gene ID" value="SMAR001179"/>
</dbReference>
<name>T1IJV2_STRMM</name>
<keyword evidence="9" id="KW-1185">Reference proteome</keyword>
<dbReference type="PANTHER" id="PTHR31542:SF1">
    <property type="entry name" value="LARGE RIBOSOMAL SUBUNIT PROTEIN ML50"/>
    <property type="match status" value="1"/>
</dbReference>
<dbReference type="eggNOG" id="ENOG502S4J8">
    <property type="taxonomic scope" value="Eukaryota"/>
</dbReference>
<evidence type="ECO:0000256" key="3">
    <source>
        <dbReference type="ARBA" id="ARBA00022980"/>
    </source>
</evidence>
<keyword evidence="4" id="KW-0496">Mitochondrion</keyword>
<keyword evidence="5" id="KW-0687">Ribonucleoprotein</keyword>
<dbReference type="EMBL" id="JH430359">
    <property type="status" value="NOT_ANNOTATED_CDS"/>
    <property type="molecule type" value="Genomic_DNA"/>
</dbReference>
<dbReference type="InterPro" id="IPR018305">
    <property type="entry name" value="Ribosomal_m50"/>
</dbReference>
<evidence type="ECO:0000256" key="4">
    <source>
        <dbReference type="ARBA" id="ARBA00023128"/>
    </source>
</evidence>
<dbReference type="PhylomeDB" id="T1IJV2"/>
<dbReference type="PANTHER" id="PTHR31542">
    <property type="entry name" value="39A RIBOSOMAL PROTEIN L50, MITOCHONDRIAL"/>
    <property type="match status" value="1"/>
</dbReference>
<reference evidence="8" key="2">
    <citation type="submission" date="2015-02" db="UniProtKB">
        <authorList>
            <consortium name="EnsemblMetazoa"/>
        </authorList>
    </citation>
    <scope>IDENTIFICATION</scope>
</reference>
<evidence type="ECO:0000256" key="2">
    <source>
        <dbReference type="ARBA" id="ARBA00008860"/>
    </source>
</evidence>